<dbReference type="InterPro" id="IPR011990">
    <property type="entry name" value="TPR-like_helical_dom_sf"/>
</dbReference>
<feature type="coiled-coil region" evidence="1">
    <location>
        <begin position="310"/>
        <end position="360"/>
    </location>
</feature>
<gene>
    <name evidence="2" type="ORF">MAR_006854</name>
</gene>
<proteinExistence type="predicted"/>
<organism evidence="2 3">
    <name type="scientific">Mya arenaria</name>
    <name type="common">Soft-shell clam</name>
    <dbReference type="NCBI Taxonomy" id="6604"/>
    <lineage>
        <taxon>Eukaryota</taxon>
        <taxon>Metazoa</taxon>
        <taxon>Spiralia</taxon>
        <taxon>Lophotrochozoa</taxon>
        <taxon>Mollusca</taxon>
        <taxon>Bivalvia</taxon>
        <taxon>Autobranchia</taxon>
        <taxon>Heteroconchia</taxon>
        <taxon>Euheterodonta</taxon>
        <taxon>Imparidentia</taxon>
        <taxon>Neoheterodontei</taxon>
        <taxon>Myida</taxon>
        <taxon>Myoidea</taxon>
        <taxon>Myidae</taxon>
        <taxon>Mya</taxon>
    </lineage>
</organism>
<accession>A0ABY7DAT1</accession>
<evidence type="ECO:0000256" key="1">
    <source>
        <dbReference type="SAM" id="Coils"/>
    </source>
</evidence>
<protein>
    <recommendedName>
        <fullName evidence="4">J domain-containing protein</fullName>
    </recommendedName>
</protein>
<dbReference type="SUPFAM" id="SSF81901">
    <property type="entry name" value="HCP-like"/>
    <property type="match status" value="1"/>
</dbReference>
<sequence length="437" mass="50858">MESIVNMASSEHWRKKGNELYVSVKEGLAPTVKTERYKQAIQCYNRAFDMGKTEDDKTSAAKNIGMASWRLMKVHSESDCYSPQYRYTLFYHIKEAFKFFSFAYQHGFNVKPLSWVTGVLTSCRACWEDVATNVLDVFDIELRCQAIYDIAMAIEVKEVKSEAFLKLAECQFHRGIVAIQDKDYKKCLNAMRECYMPINEAGRISPEEQIQTEVRVLEQDVLMHTCMAESMQARDIGDALFEKVLRDEESLNIDMVDITEVELEAISLSRLGRVYGRVLKLKYKAKEYYKLAIQLAHSMYPRTFVLEDWFQEATTSLAEYQSETVQAEEERKAAEKKEVLKTLEKEIKLLDSKVDVSHDEFLKFVYNKFPPKDKSKKLVLPKQTESDRLTKIKKTLQKAVVHYHPDSIDEKLEGQKWKVLSEEITKCLTRRYETMKG</sequence>
<keyword evidence="3" id="KW-1185">Reference proteome</keyword>
<dbReference type="EMBL" id="CP111012">
    <property type="protein sequence ID" value="WAQ94383.1"/>
    <property type="molecule type" value="Genomic_DNA"/>
</dbReference>
<reference evidence="2" key="1">
    <citation type="submission" date="2022-11" db="EMBL/GenBank/DDBJ databases">
        <title>Centuries of genome instability and evolution in soft-shell clam transmissible cancer (bioRxiv).</title>
        <authorList>
            <person name="Hart S.F.M."/>
            <person name="Yonemitsu M.A."/>
            <person name="Giersch R.M."/>
            <person name="Beal B.F."/>
            <person name="Arriagada G."/>
            <person name="Davis B.W."/>
            <person name="Ostrander E.A."/>
            <person name="Goff S.P."/>
            <person name="Metzger M.J."/>
        </authorList>
    </citation>
    <scope>NUCLEOTIDE SEQUENCE</scope>
    <source>
        <strain evidence="2">MELC-2E11</strain>
        <tissue evidence="2">Siphon/mantle</tissue>
    </source>
</reference>
<evidence type="ECO:0008006" key="4">
    <source>
        <dbReference type="Google" id="ProtNLM"/>
    </source>
</evidence>
<dbReference type="Gene3D" id="1.25.40.10">
    <property type="entry name" value="Tetratricopeptide repeat domain"/>
    <property type="match status" value="1"/>
</dbReference>
<dbReference type="Proteomes" id="UP001164746">
    <property type="component" value="Chromosome 1"/>
</dbReference>
<name>A0ABY7DAT1_MYAAR</name>
<keyword evidence="1" id="KW-0175">Coiled coil</keyword>
<evidence type="ECO:0000313" key="2">
    <source>
        <dbReference type="EMBL" id="WAQ94383.1"/>
    </source>
</evidence>
<evidence type="ECO:0000313" key="3">
    <source>
        <dbReference type="Proteomes" id="UP001164746"/>
    </source>
</evidence>